<keyword evidence="2" id="KW-0808">Transferase</keyword>
<evidence type="ECO:0000313" key="3">
    <source>
        <dbReference type="Proteomes" id="UP000280091"/>
    </source>
</evidence>
<dbReference type="CDD" id="cd04196">
    <property type="entry name" value="GT_2_like_d"/>
    <property type="match status" value="1"/>
</dbReference>
<dbReference type="Gene3D" id="3.90.550.10">
    <property type="entry name" value="Spore Coat Polysaccharide Biosynthesis Protein SpsA, Chain A"/>
    <property type="match status" value="1"/>
</dbReference>
<dbReference type="InterPro" id="IPR029044">
    <property type="entry name" value="Nucleotide-diphossugar_trans"/>
</dbReference>
<evidence type="ECO:0000313" key="2">
    <source>
        <dbReference type="EMBL" id="RKS89746.1"/>
    </source>
</evidence>
<name>A0A495RRG1_9FLAO</name>
<organism evidence="2 3">
    <name type="scientific">Flavobacterium limicola</name>
    <dbReference type="NCBI Taxonomy" id="180441"/>
    <lineage>
        <taxon>Bacteria</taxon>
        <taxon>Pseudomonadati</taxon>
        <taxon>Bacteroidota</taxon>
        <taxon>Flavobacteriia</taxon>
        <taxon>Flavobacteriales</taxon>
        <taxon>Flavobacteriaceae</taxon>
        <taxon>Flavobacterium</taxon>
    </lineage>
</organism>
<dbReference type="AlphaFoldDB" id="A0A495RRG1"/>
<dbReference type="SUPFAM" id="SSF53448">
    <property type="entry name" value="Nucleotide-diphospho-sugar transferases"/>
    <property type="match status" value="1"/>
</dbReference>
<reference evidence="2 3" key="1">
    <citation type="submission" date="2018-10" db="EMBL/GenBank/DDBJ databases">
        <title>Genomic Encyclopedia of Archaeal and Bacterial Type Strains, Phase II (KMG-II): from individual species to whole genera.</title>
        <authorList>
            <person name="Goeker M."/>
        </authorList>
    </citation>
    <scope>NUCLEOTIDE SEQUENCE [LARGE SCALE GENOMIC DNA]</scope>
    <source>
        <strain evidence="2 3">DSM 15094</strain>
    </source>
</reference>
<evidence type="ECO:0000259" key="1">
    <source>
        <dbReference type="Pfam" id="PF00535"/>
    </source>
</evidence>
<gene>
    <name evidence="2" type="ORF">BC952_2924</name>
</gene>
<dbReference type="PANTHER" id="PTHR22916:SF3">
    <property type="entry name" value="UDP-GLCNAC:BETAGAL BETA-1,3-N-ACETYLGLUCOSAMINYLTRANSFERASE-LIKE PROTEIN 1"/>
    <property type="match status" value="1"/>
</dbReference>
<protein>
    <submittedName>
        <fullName evidence="2">Glycosyl transferase family 2</fullName>
    </submittedName>
</protein>
<sequence>MCKINIAILLATYNGENYLAQQIESIINQTNNDWTLYIRDDGSTDSTLDLISSYIKQYSNIILLQNSSNNIGAMKSFIWLMENVESDYYMFCDQDDVWLPNKIEVSYLEIKKLEIVNKGLPLLTFSDLFVVDQSLNIISSSMWDYTRYNRIMKPNKYLLVGTLATGCTMLFNNKAKLAALKYAATAIMHDSLIALSVLHSGGVVKEIPFSLIYYRQHGNNVLGVKEFNNSIKNKIFNLNKIITSNYEYFKFVNSITNLSLYKFLILKIEMLFRVRYISK</sequence>
<dbReference type="InterPro" id="IPR001173">
    <property type="entry name" value="Glyco_trans_2-like"/>
</dbReference>
<feature type="domain" description="Glycosyltransferase 2-like" evidence="1">
    <location>
        <begin position="8"/>
        <end position="169"/>
    </location>
</feature>
<dbReference type="EMBL" id="RBXA01000005">
    <property type="protein sequence ID" value="RKS89746.1"/>
    <property type="molecule type" value="Genomic_DNA"/>
</dbReference>
<accession>A0A495RRG1</accession>
<dbReference type="Pfam" id="PF00535">
    <property type="entry name" value="Glycos_transf_2"/>
    <property type="match status" value="1"/>
</dbReference>
<comment type="caution">
    <text evidence="2">The sequence shown here is derived from an EMBL/GenBank/DDBJ whole genome shotgun (WGS) entry which is preliminary data.</text>
</comment>
<dbReference type="Proteomes" id="UP000280091">
    <property type="component" value="Unassembled WGS sequence"/>
</dbReference>
<dbReference type="RefSeq" id="WP_121366203.1">
    <property type="nucleotide sequence ID" value="NZ_RBXA01000005.1"/>
</dbReference>
<dbReference type="OrthoDB" id="9802649at2"/>
<dbReference type="PANTHER" id="PTHR22916">
    <property type="entry name" value="GLYCOSYLTRANSFERASE"/>
    <property type="match status" value="1"/>
</dbReference>
<keyword evidence="3" id="KW-1185">Reference proteome</keyword>
<proteinExistence type="predicted"/>
<dbReference type="GO" id="GO:0016758">
    <property type="term" value="F:hexosyltransferase activity"/>
    <property type="evidence" value="ECO:0007669"/>
    <property type="project" value="UniProtKB-ARBA"/>
</dbReference>